<dbReference type="PRINTS" id="PR00783">
    <property type="entry name" value="MINTRINSICP"/>
</dbReference>
<accession>A0A261XSQ1</accession>
<evidence type="ECO:0000256" key="6">
    <source>
        <dbReference type="ARBA" id="ARBA00023136"/>
    </source>
</evidence>
<feature type="non-terminal residue" evidence="9">
    <location>
        <position position="201"/>
    </location>
</feature>
<dbReference type="GO" id="GO:0015254">
    <property type="term" value="F:glycerol channel activity"/>
    <property type="evidence" value="ECO:0007669"/>
    <property type="project" value="TreeGrafter"/>
</dbReference>
<feature type="transmembrane region" description="Helical" evidence="8">
    <location>
        <begin position="131"/>
        <end position="152"/>
    </location>
</feature>
<dbReference type="InterPro" id="IPR000425">
    <property type="entry name" value="MIP"/>
</dbReference>
<evidence type="ECO:0000256" key="7">
    <source>
        <dbReference type="RuleBase" id="RU000477"/>
    </source>
</evidence>
<proteinExistence type="inferred from homology"/>
<evidence type="ECO:0000256" key="8">
    <source>
        <dbReference type="SAM" id="Phobius"/>
    </source>
</evidence>
<dbReference type="OrthoDB" id="3222at2759"/>
<dbReference type="Pfam" id="PF00230">
    <property type="entry name" value="MIP"/>
    <property type="match status" value="1"/>
</dbReference>
<dbReference type="SUPFAM" id="SSF81338">
    <property type="entry name" value="Aquaporin-like"/>
    <property type="match status" value="1"/>
</dbReference>
<evidence type="ECO:0000313" key="10">
    <source>
        <dbReference type="Proteomes" id="UP000242875"/>
    </source>
</evidence>
<sequence length="201" mass="22213">MTVLGVGINAQGWVMKMEYGNVAEIPVFLLTQFGRGFAVMSGYYCSGNVSGSHINPATTISMAIFRRSPWTHIPFYILSQFLGCLIASFLVRRYYYPSFLYYTELSAWTDISSINSTARIFATFPANGANNGFACFAEFLGTAIMVIIIFATADMSNLPAERSAPLIVALVTMTIGFSFGYTGWAFNSLRDFAGRIVFVRH</sequence>
<evidence type="ECO:0000256" key="3">
    <source>
        <dbReference type="ARBA" id="ARBA00022448"/>
    </source>
</evidence>
<comment type="caution">
    <text evidence="9">The sequence shown here is derived from an EMBL/GenBank/DDBJ whole genome shotgun (WGS) entry which is preliminary data.</text>
</comment>
<name>A0A261XSQ1_9FUNG</name>
<dbReference type="AlphaFoldDB" id="A0A261XSQ1"/>
<dbReference type="GO" id="GO:0005886">
    <property type="term" value="C:plasma membrane"/>
    <property type="evidence" value="ECO:0007669"/>
    <property type="project" value="TreeGrafter"/>
</dbReference>
<dbReference type="Proteomes" id="UP000242875">
    <property type="component" value="Unassembled WGS sequence"/>
</dbReference>
<evidence type="ECO:0000256" key="2">
    <source>
        <dbReference type="ARBA" id="ARBA00006175"/>
    </source>
</evidence>
<dbReference type="EMBL" id="MVBO01000519">
    <property type="protein sequence ID" value="OZJ01343.1"/>
    <property type="molecule type" value="Genomic_DNA"/>
</dbReference>
<dbReference type="InterPro" id="IPR023271">
    <property type="entry name" value="Aquaporin-like"/>
</dbReference>
<dbReference type="Gene3D" id="1.20.1080.10">
    <property type="entry name" value="Glycerol uptake facilitator protein"/>
    <property type="match status" value="1"/>
</dbReference>
<dbReference type="InterPro" id="IPR050363">
    <property type="entry name" value="MIP/Aquaporin"/>
</dbReference>
<reference evidence="9 10" key="1">
    <citation type="journal article" date="2017" name="Mycologia">
        <title>Bifiguratus adelaidae, gen. et sp. nov., a new member of Mucoromycotina in endophytic and soil-dwelling habitats.</title>
        <authorList>
            <person name="Torres-Cruz T.J."/>
            <person name="Billingsley Tobias T.L."/>
            <person name="Almatruk M."/>
            <person name="Hesse C."/>
            <person name="Kuske C.R."/>
            <person name="Desiro A."/>
            <person name="Benucci G.M."/>
            <person name="Bonito G."/>
            <person name="Stajich J.E."/>
            <person name="Dunlap C."/>
            <person name="Arnold A.E."/>
            <person name="Porras-Alfaro A."/>
        </authorList>
    </citation>
    <scope>NUCLEOTIDE SEQUENCE [LARGE SCALE GENOMIC DNA]</scope>
    <source>
        <strain evidence="9 10">AZ0501</strain>
    </source>
</reference>
<evidence type="ECO:0000256" key="4">
    <source>
        <dbReference type="ARBA" id="ARBA00022692"/>
    </source>
</evidence>
<keyword evidence="5 8" id="KW-1133">Transmembrane helix</keyword>
<evidence type="ECO:0000256" key="5">
    <source>
        <dbReference type="ARBA" id="ARBA00022989"/>
    </source>
</evidence>
<dbReference type="PANTHER" id="PTHR43829">
    <property type="entry name" value="AQUAPORIN OR AQUAGLYCEROPORIN RELATED"/>
    <property type="match status" value="1"/>
</dbReference>
<evidence type="ECO:0008006" key="11">
    <source>
        <dbReference type="Google" id="ProtNLM"/>
    </source>
</evidence>
<dbReference type="GO" id="GO:0015250">
    <property type="term" value="F:water channel activity"/>
    <property type="evidence" value="ECO:0007669"/>
    <property type="project" value="TreeGrafter"/>
</dbReference>
<protein>
    <recommendedName>
        <fullName evidence="11">Aquaporin</fullName>
    </recommendedName>
</protein>
<keyword evidence="3 7" id="KW-0813">Transport</keyword>
<keyword evidence="10" id="KW-1185">Reference proteome</keyword>
<gene>
    <name evidence="9" type="ORF">BZG36_05741</name>
</gene>
<keyword evidence="4 7" id="KW-0812">Transmembrane</keyword>
<keyword evidence="6 8" id="KW-0472">Membrane</keyword>
<evidence type="ECO:0000313" key="9">
    <source>
        <dbReference type="EMBL" id="OZJ01343.1"/>
    </source>
</evidence>
<dbReference type="PANTHER" id="PTHR43829:SF9">
    <property type="entry name" value="AQUAPORIN-9"/>
    <property type="match status" value="1"/>
</dbReference>
<evidence type="ECO:0000256" key="1">
    <source>
        <dbReference type="ARBA" id="ARBA00004141"/>
    </source>
</evidence>
<comment type="subcellular location">
    <subcellularLocation>
        <location evidence="1">Membrane</location>
        <topology evidence="1">Multi-pass membrane protein</topology>
    </subcellularLocation>
</comment>
<feature type="transmembrane region" description="Helical" evidence="8">
    <location>
        <begin position="164"/>
        <end position="186"/>
    </location>
</feature>
<organism evidence="9 10">
    <name type="scientific">Bifiguratus adelaidae</name>
    <dbReference type="NCBI Taxonomy" id="1938954"/>
    <lineage>
        <taxon>Eukaryota</taxon>
        <taxon>Fungi</taxon>
        <taxon>Fungi incertae sedis</taxon>
        <taxon>Mucoromycota</taxon>
        <taxon>Mucoromycotina</taxon>
        <taxon>Endogonomycetes</taxon>
        <taxon>Endogonales</taxon>
        <taxon>Endogonales incertae sedis</taxon>
        <taxon>Bifiguratus</taxon>
    </lineage>
</organism>
<feature type="transmembrane region" description="Helical" evidence="8">
    <location>
        <begin position="75"/>
        <end position="95"/>
    </location>
</feature>
<comment type="similarity">
    <text evidence="2 7">Belongs to the MIP/aquaporin (TC 1.A.8) family.</text>
</comment>